<comment type="similarity">
    <text evidence="1">Belongs to the iron/ascorbate-dependent oxidoreductase family.</text>
</comment>
<evidence type="ECO:0000313" key="4">
    <source>
        <dbReference type="Proteomes" id="UP000008075"/>
    </source>
</evidence>
<dbReference type="GeneID" id="24902126"/>
<dbReference type="InterPro" id="IPR053685">
    <property type="entry name" value="Ile_3(1)-dioxygenase-like"/>
</dbReference>
<name>D3VKH3_XENNA</name>
<evidence type="ECO:0000259" key="2">
    <source>
        <dbReference type="PROSITE" id="PS51471"/>
    </source>
</evidence>
<proteinExistence type="inferred from homology"/>
<reference evidence="3 4" key="1">
    <citation type="journal article" date="2011" name="PLoS ONE">
        <title>The entomopathogenic bacterial endosymbionts xenorhabdus and photorhabdus: convergent lifestyles from divergent genomes.</title>
        <authorList>
            <person name="Chaston J.M."/>
            <person name="Suen G."/>
            <person name="Tucker S.L."/>
            <person name="Andersen A.W."/>
            <person name="Bhasin A."/>
            <person name="Bode E."/>
            <person name="Bode H.B."/>
            <person name="Brachmann A.O."/>
            <person name="Cowles C.E."/>
            <person name="Cowles K.N."/>
            <person name="Darby C."/>
            <person name="de Leon L."/>
            <person name="Drace K."/>
            <person name="Du Z."/>
            <person name="Givaudan A."/>
            <person name="Herbert Tran E.E."/>
            <person name="Jewell K.A."/>
            <person name="Knack J.J."/>
            <person name="Krasomil-Osterfeld K.C."/>
            <person name="Kukor R."/>
            <person name="Lanois A."/>
            <person name="Latreille P."/>
            <person name="Leimgruber N.K."/>
            <person name="Lipke C.M."/>
            <person name="Liu R."/>
            <person name="Lu X."/>
            <person name="Martens E.C."/>
            <person name="Marri P.R."/>
            <person name="Medigue C."/>
            <person name="Menard M.L."/>
            <person name="Miller N.M."/>
            <person name="Morales-Soto N."/>
            <person name="Norton S."/>
            <person name="Ogier J.C."/>
            <person name="Orchard S.S."/>
            <person name="Park D."/>
            <person name="Park Y."/>
            <person name="Qurollo B.A."/>
            <person name="Sugar D.R."/>
            <person name="Richards G.R."/>
            <person name="Rouy Z."/>
            <person name="Slominski B."/>
            <person name="Slominski K."/>
            <person name="Snyder H."/>
            <person name="Tjaden B.C."/>
            <person name="van der Hoeven R."/>
            <person name="Welch R.D."/>
            <person name="Wheeler C."/>
            <person name="Xiang B."/>
            <person name="Barbazuk B."/>
            <person name="Gaudriault S."/>
            <person name="Goodner B."/>
            <person name="Slater S.C."/>
            <person name="Forst S."/>
            <person name="Goldman B.S."/>
            <person name="Goodrich-Blair H."/>
        </authorList>
    </citation>
    <scope>NUCLEOTIDE SEQUENCE [LARGE SCALE GENOMIC DNA]</scope>
    <source>
        <strain evidence="4">ATCC 19061 / DSM 3370 / CCUG 14189 / LMG 1036 / NCIMB 9965 / AN6</strain>
    </source>
</reference>
<dbReference type="Pfam" id="PF22814">
    <property type="entry name" value="WelO5"/>
    <property type="match status" value="1"/>
</dbReference>
<dbReference type="Gene3D" id="2.60.120.620">
    <property type="entry name" value="q2cbj1_9rhob like domain"/>
    <property type="match status" value="1"/>
</dbReference>
<keyword evidence="1" id="KW-0408">Iron</keyword>
<dbReference type="eggNOG" id="ENOG502Z9CB">
    <property type="taxonomic scope" value="Bacteria"/>
</dbReference>
<protein>
    <recommendedName>
        <fullName evidence="2">Fe2OG dioxygenase domain-containing protein</fullName>
    </recommendedName>
</protein>
<dbReference type="HOGENOM" id="CLU_080184_0_0_6"/>
<gene>
    <name evidence="3" type="ordered locus">XNC1_0854</name>
</gene>
<evidence type="ECO:0000256" key="1">
    <source>
        <dbReference type="RuleBase" id="RU003682"/>
    </source>
</evidence>
<organism evidence="3 4">
    <name type="scientific">Xenorhabdus nematophila (strain ATCC 19061 / DSM 3370 / CCUG 14189 / LMG 1036 / NCIMB 9965 / AN6)</name>
    <dbReference type="NCBI Taxonomy" id="406817"/>
    <lineage>
        <taxon>Bacteria</taxon>
        <taxon>Pseudomonadati</taxon>
        <taxon>Pseudomonadota</taxon>
        <taxon>Gammaproteobacteria</taxon>
        <taxon>Enterobacterales</taxon>
        <taxon>Morganellaceae</taxon>
        <taxon>Xenorhabdus</taxon>
    </lineage>
</organism>
<keyword evidence="1" id="KW-0560">Oxidoreductase</keyword>
<dbReference type="NCBIfam" id="NF041274">
    <property type="entry name" value="isoleu_diox_hilA"/>
    <property type="match status" value="1"/>
</dbReference>
<dbReference type="RefSeq" id="WP_013183514.1">
    <property type="nucleotide sequence ID" value="NC_014228.1"/>
</dbReference>
<keyword evidence="1" id="KW-0479">Metal-binding</keyword>
<accession>D3VKH3</accession>
<dbReference type="GO" id="GO:0046872">
    <property type="term" value="F:metal ion binding"/>
    <property type="evidence" value="ECO:0007669"/>
    <property type="project" value="UniProtKB-KW"/>
</dbReference>
<dbReference type="EMBL" id="FN667742">
    <property type="protein sequence ID" value="CBJ88925.1"/>
    <property type="molecule type" value="Genomic_DNA"/>
</dbReference>
<evidence type="ECO:0000313" key="3">
    <source>
        <dbReference type="EMBL" id="CBJ88925.1"/>
    </source>
</evidence>
<sequence>MNKIITNKNHNNNNIFLSGKHVDNFGYLECTDGNLDVDIVKNIILNGNHKGKVLYVIRNYVDKQTCSNVASSFNNEVNKNGGNRPDDGFVLTNQIGATQFSRNGEEYTKDVNAINQKISDLLSHTTQPEIEKLFINNTLEKIFLQDGIHFGPARFKNSFSCFATFRRWLDNGVISLMPHEDKAQLRFADIDSFEIGAAETVTAYNVCLEAAQGGGELKIWNLSPDDECREQLGVTNTGYPYPPELLSDIEHLSVKLNVGDIYFMNACHLHGVSSVNQGHRLTAGRFIGKLSDQKVIYWT</sequence>
<dbReference type="InterPro" id="IPR005123">
    <property type="entry name" value="Oxoglu/Fe-dep_dioxygenase_dom"/>
</dbReference>
<dbReference type="PROSITE" id="PS51471">
    <property type="entry name" value="FE2OG_OXY"/>
    <property type="match status" value="1"/>
</dbReference>
<dbReference type="STRING" id="406817.XNC1_0854"/>
<dbReference type="AlphaFoldDB" id="D3VKH3"/>
<dbReference type="GO" id="GO:0016491">
    <property type="term" value="F:oxidoreductase activity"/>
    <property type="evidence" value="ECO:0007669"/>
    <property type="project" value="UniProtKB-KW"/>
</dbReference>
<dbReference type="KEGG" id="xne:XNC1_0854"/>
<dbReference type="InterPro" id="IPR055091">
    <property type="entry name" value="WelO5-like"/>
</dbReference>
<dbReference type="Proteomes" id="UP000008075">
    <property type="component" value="Chromosome"/>
</dbReference>
<feature type="domain" description="Fe2OG dioxygenase" evidence="2">
    <location>
        <begin position="157"/>
        <end position="289"/>
    </location>
</feature>
<keyword evidence="4" id="KW-1185">Reference proteome</keyword>